<dbReference type="Gene3D" id="1.10.287.1480">
    <property type="match status" value="1"/>
</dbReference>
<dbReference type="GO" id="GO:0006412">
    <property type="term" value="P:translation"/>
    <property type="evidence" value="ECO:0007669"/>
    <property type="project" value="InterPro"/>
</dbReference>
<dbReference type="NCBIfam" id="NF006477">
    <property type="entry name" value="PRK08881.1"/>
    <property type="match status" value="1"/>
</dbReference>
<dbReference type="GO" id="GO:0015935">
    <property type="term" value="C:small ribosomal subunit"/>
    <property type="evidence" value="ECO:0007669"/>
    <property type="project" value="TreeGrafter"/>
</dbReference>
<dbReference type="GO" id="GO:0003735">
    <property type="term" value="F:structural constituent of ribosome"/>
    <property type="evidence" value="ECO:0007669"/>
    <property type="project" value="InterPro"/>
</dbReference>
<reference evidence="5" key="1">
    <citation type="journal article" date="2019" name="Mol. Phylogenet. Evol.">
        <title>Morphological evolution and classification of the red algal order Ceramiales inferred using plastid phylogenomics.</title>
        <authorList>
            <person name="Diaz-Tapia P."/>
            <person name="Pasella M.M."/>
            <person name="Verbruggen H."/>
            <person name="Maggs C.A."/>
        </authorList>
    </citation>
    <scope>NUCLEOTIDE SEQUENCE</scope>
    <source>
        <strain evidence="5">PD2952</strain>
    </source>
</reference>
<dbReference type="Pfam" id="PF00253">
    <property type="entry name" value="Ribosomal_S14"/>
    <property type="match status" value="1"/>
</dbReference>
<evidence type="ECO:0000256" key="2">
    <source>
        <dbReference type="ARBA" id="ARBA00022980"/>
    </source>
</evidence>
<evidence type="ECO:0000256" key="4">
    <source>
        <dbReference type="ARBA" id="ARBA00035247"/>
    </source>
</evidence>
<dbReference type="AlphaFoldDB" id="A0A4D6WQ65"/>
<dbReference type="GO" id="GO:0005737">
    <property type="term" value="C:cytoplasm"/>
    <property type="evidence" value="ECO:0007669"/>
    <property type="project" value="UniProtKB-ARBA"/>
</dbReference>
<organism evidence="5">
    <name type="scientific">Crouania attenuata</name>
    <dbReference type="NCBI Taxonomy" id="42002"/>
    <lineage>
        <taxon>Eukaryota</taxon>
        <taxon>Rhodophyta</taxon>
        <taxon>Florideophyceae</taxon>
        <taxon>Rhodymeniophycidae</taxon>
        <taxon>Ceramiales</taxon>
        <taxon>Callithamniaceae</taxon>
        <taxon>Crouania</taxon>
    </lineage>
</organism>
<dbReference type="InterPro" id="IPR023036">
    <property type="entry name" value="Ribosomal_uS14_bac/plastid"/>
</dbReference>
<sequence length="100" mass="12165">MAKQSMIQKEMKRYSLTTKYFNKRQEIKKLIHNKENFDATIEMQKKLQKLPRNSMPCRQRKRCWMTGRSRGVYRDFGLSRHVLREMSHECLLPGMRKASW</sequence>
<proteinExistence type="inferred from homology"/>
<gene>
    <name evidence="5" type="primary">rps14</name>
</gene>
<dbReference type="InterPro" id="IPR001209">
    <property type="entry name" value="Ribosomal_uS14"/>
</dbReference>
<keyword evidence="3" id="KW-0687">Ribonucleoprotein</keyword>
<dbReference type="InterPro" id="IPR018271">
    <property type="entry name" value="Ribosomal_uS14_CS"/>
</dbReference>
<dbReference type="PROSITE" id="PS00527">
    <property type="entry name" value="RIBOSOMAL_S14"/>
    <property type="match status" value="1"/>
</dbReference>
<dbReference type="EMBL" id="MK814632">
    <property type="protein sequence ID" value="QCI05526.1"/>
    <property type="molecule type" value="Genomic_DNA"/>
</dbReference>
<geneLocation type="plastid" evidence="5"/>
<dbReference type="HAMAP" id="MF_00537">
    <property type="entry name" value="Ribosomal_uS14_1"/>
    <property type="match status" value="1"/>
</dbReference>
<accession>A0A4D6WQ65</accession>
<evidence type="ECO:0000313" key="5">
    <source>
        <dbReference type="EMBL" id="QCI05526.1"/>
    </source>
</evidence>
<dbReference type="FunFam" id="1.10.287.1480:FF:000001">
    <property type="entry name" value="30S ribosomal protein S14"/>
    <property type="match status" value="1"/>
</dbReference>
<reference evidence="5" key="2">
    <citation type="submission" date="2019-04" db="EMBL/GenBank/DDBJ databases">
        <authorList>
            <person name="Pasella M."/>
        </authorList>
    </citation>
    <scope>NUCLEOTIDE SEQUENCE</scope>
    <source>
        <strain evidence="5">PD2952</strain>
    </source>
</reference>
<keyword evidence="2 5" id="KW-0689">Ribosomal protein</keyword>
<name>A0A4D6WQ65_9FLOR</name>
<protein>
    <recommendedName>
        <fullName evidence="4">Small ribosomal subunit protein uS14c</fullName>
    </recommendedName>
</protein>
<evidence type="ECO:0000256" key="3">
    <source>
        <dbReference type="ARBA" id="ARBA00023274"/>
    </source>
</evidence>
<evidence type="ECO:0000256" key="1">
    <source>
        <dbReference type="ARBA" id="ARBA00009083"/>
    </source>
</evidence>
<dbReference type="SUPFAM" id="SSF57716">
    <property type="entry name" value="Glucocorticoid receptor-like (DNA-binding domain)"/>
    <property type="match status" value="1"/>
</dbReference>
<keyword evidence="5" id="KW-0934">Plastid</keyword>
<dbReference type="PANTHER" id="PTHR19836:SF19">
    <property type="entry name" value="SMALL RIBOSOMAL SUBUNIT PROTEIN US14M"/>
    <property type="match status" value="1"/>
</dbReference>
<dbReference type="PANTHER" id="PTHR19836">
    <property type="entry name" value="30S RIBOSOMAL PROTEIN S14"/>
    <property type="match status" value="1"/>
</dbReference>
<comment type="similarity">
    <text evidence="1">Belongs to the universal ribosomal protein uS14 family.</text>
</comment>